<feature type="compositionally biased region" description="Polar residues" evidence="1">
    <location>
        <begin position="14"/>
        <end position="25"/>
    </location>
</feature>
<protein>
    <submittedName>
        <fullName evidence="2">Uncharacterized protein</fullName>
    </submittedName>
</protein>
<name>A0A2P2P9P3_RHIMU</name>
<proteinExistence type="predicted"/>
<reference evidence="2" key="1">
    <citation type="submission" date="2018-02" db="EMBL/GenBank/DDBJ databases">
        <title>Rhizophora mucronata_Transcriptome.</title>
        <authorList>
            <person name="Meera S.P."/>
            <person name="Sreeshan A."/>
            <person name="Augustine A."/>
        </authorList>
    </citation>
    <scope>NUCLEOTIDE SEQUENCE</scope>
    <source>
        <tissue evidence="2">Leaf</tissue>
    </source>
</reference>
<dbReference type="EMBL" id="GGEC01070879">
    <property type="protein sequence ID" value="MBX51363.1"/>
    <property type="molecule type" value="Transcribed_RNA"/>
</dbReference>
<sequence length="25" mass="2779">MNPNGHPGIIQRPLDTSSRSPSFNR</sequence>
<organism evidence="2">
    <name type="scientific">Rhizophora mucronata</name>
    <name type="common">Asiatic mangrove</name>
    <dbReference type="NCBI Taxonomy" id="61149"/>
    <lineage>
        <taxon>Eukaryota</taxon>
        <taxon>Viridiplantae</taxon>
        <taxon>Streptophyta</taxon>
        <taxon>Embryophyta</taxon>
        <taxon>Tracheophyta</taxon>
        <taxon>Spermatophyta</taxon>
        <taxon>Magnoliopsida</taxon>
        <taxon>eudicotyledons</taxon>
        <taxon>Gunneridae</taxon>
        <taxon>Pentapetalae</taxon>
        <taxon>rosids</taxon>
        <taxon>fabids</taxon>
        <taxon>Malpighiales</taxon>
        <taxon>Rhizophoraceae</taxon>
        <taxon>Rhizophora</taxon>
    </lineage>
</organism>
<evidence type="ECO:0000313" key="2">
    <source>
        <dbReference type="EMBL" id="MBX51363.1"/>
    </source>
</evidence>
<accession>A0A2P2P9P3</accession>
<dbReference type="AlphaFoldDB" id="A0A2P2P9P3"/>
<evidence type="ECO:0000256" key="1">
    <source>
        <dbReference type="SAM" id="MobiDB-lite"/>
    </source>
</evidence>
<feature type="region of interest" description="Disordered" evidence="1">
    <location>
        <begin position="1"/>
        <end position="25"/>
    </location>
</feature>